<evidence type="ECO:0000256" key="1">
    <source>
        <dbReference type="SAM" id="Phobius"/>
    </source>
</evidence>
<keyword evidence="1" id="KW-1133">Transmembrane helix</keyword>
<protein>
    <submittedName>
        <fullName evidence="2">Uncharacterized protein</fullName>
    </submittedName>
</protein>
<reference evidence="2 3" key="1">
    <citation type="submission" date="2016-11" db="EMBL/GenBank/DDBJ databases">
        <title>Whole genomes of Flavobacteriaceae.</title>
        <authorList>
            <person name="Stine C."/>
            <person name="Li C."/>
            <person name="Tadesse D."/>
        </authorList>
    </citation>
    <scope>NUCLEOTIDE SEQUENCE [LARGE SCALE GENOMIC DNA]</scope>
    <source>
        <strain evidence="2 3">DSM 15937</strain>
    </source>
</reference>
<keyword evidence="1" id="KW-0472">Membrane</keyword>
<evidence type="ECO:0000313" key="2">
    <source>
        <dbReference type="EMBL" id="OXA78917.1"/>
    </source>
</evidence>
<evidence type="ECO:0000313" key="3">
    <source>
        <dbReference type="Proteomes" id="UP000198382"/>
    </source>
</evidence>
<organism evidence="2 3">
    <name type="scientific">Flavobacterium frigidimaris</name>
    <dbReference type="NCBI Taxonomy" id="262320"/>
    <lineage>
        <taxon>Bacteria</taxon>
        <taxon>Pseudomonadati</taxon>
        <taxon>Bacteroidota</taxon>
        <taxon>Flavobacteriia</taxon>
        <taxon>Flavobacteriales</taxon>
        <taxon>Flavobacteriaceae</taxon>
        <taxon>Flavobacterium</taxon>
    </lineage>
</organism>
<dbReference type="Proteomes" id="UP000198382">
    <property type="component" value="Unassembled WGS sequence"/>
</dbReference>
<keyword evidence="1" id="KW-0812">Transmembrane</keyword>
<sequence>MLTSLAWAHLLWLVPPVPLFDKLSSALFYAQYSLVILSVISMIFKVFAKKTNKSKLTYACELNKIFIVIIKPFT</sequence>
<dbReference type="EMBL" id="MUGV01000019">
    <property type="protein sequence ID" value="OXA78917.1"/>
    <property type="molecule type" value="Genomic_DNA"/>
</dbReference>
<feature type="transmembrane region" description="Helical" evidence="1">
    <location>
        <begin position="29"/>
        <end position="48"/>
    </location>
</feature>
<gene>
    <name evidence="2" type="ORF">B0A65_12060</name>
</gene>
<comment type="caution">
    <text evidence="2">The sequence shown here is derived from an EMBL/GenBank/DDBJ whole genome shotgun (WGS) entry which is preliminary data.</text>
</comment>
<proteinExistence type="predicted"/>
<keyword evidence="3" id="KW-1185">Reference proteome</keyword>
<accession>A0ABX4BQ96</accession>
<name>A0ABX4BQ96_FLAFR</name>